<reference evidence="2 3" key="1">
    <citation type="journal article" date="2015" name="Int. J. Syst. Evol. Microbiol.">
        <title>Tumebacillus algifaecis sp. nov., isolated from decomposing algal scum.</title>
        <authorList>
            <person name="Wu Y.F."/>
            <person name="Zhang B."/>
            <person name="Xing P."/>
            <person name="Wu Q.L."/>
            <person name="Liu S.J."/>
        </authorList>
    </citation>
    <scope>NUCLEOTIDE SEQUENCE [LARGE SCALE GENOMIC DNA]</scope>
    <source>
        <strain evidence="2 3">THMBR28</strain>
    </source>
</reference>
<evidence type="ECO:0000313" key="3">
    <source>
        <dbReference type="Proteomes" id="UP000214688"/>
    </source>
</evidence>
<keyword evidence="1" id="KW-0472">Membrane</keyword>
<feature type="transmembrane region" description="Helical" evidence="1">
    <location>
        <begin position="290"/>
        <end position="308"/>
    </location>
</feature>
<dbReference type="RefSeq" id="WP_094237117.1">
    <property type="nucleotide sequence ID" value="NZ_CP022657.1"/>
</dbReference>
<feature type="transmembrane region" description="Helical" evidence="1">
    <location>
        <begin position="139"/>
        <end position="160"/>
    </location>
</feature>
<feature type="transmembrane region" description="Helical" evidence="1">
    <location>
        <begin position="172"/>
        <end position="191"/>
    </location>
</feature>
<keyword evidence="1" id="KW-1133">Transmembrane helix</keyword>
<dbReference type="Proteomes" id="UP000214688">
    <property type="component" value="Chromosome"/>
</dbReference>
<feature type="transmembrane region" description="Helical" evidence="1">
    <location>
        <begin position="265"/>
        <end position="284"/>
    </location>
</feature>
<proteinExistence type="predicted"/>
<dbReference type="EMBL" id="CP022657">
    <property type="protein sequence ID" value="ASS75878.1"/>
    <property type="molecule type" value="Genomic_DNA"/>
</dbReference>
<feature type="transmembrane region" description="Helical" evidence="1">
    <location>
        <begin position="12"/>
        <end position="31"/>
    </location>
</feature>
<evidence type="ECO:0000313" key="2">
    <source>
        <dbReference type="EMBL" id="ASS75878.1"/>
    </source>
</evidence>
<organism evidence="2 3">
    <name type="scientific">Tumebacillus algifaecis</name>
    <dbReference type="NCBI Taxonomy" id="1214604"/>
    <lineage>
        <taxon>Bacteria</taxon>
        <taxon>Bacillati</taxon>
        <taxon>Bacillota</taxon>
        <taxon>Bacilli</taxon>
        <taxon>Bacillales</taxon>
        <taxon>Alicyclobacillaceae</taxon>
        <taxon>Tumebacillus</taxon>
    </lineage>
</organism>
<dbReference type="OrthoDB" id="235490at2"/>
<keyword evidence="3" id="KW-1185">Reference proteome</keyword>
<feature type="transmembrane region" description="Helical" evidence="1">
    <location>
        <begin position="73"/>
        <end position="93"/>
    </location>
</feature>
<evidence type="ECO:0000256" key="1">
    <source>
        <dbReference type="SAM" id="Phobius"/>
    </source>
</evidence>
<gene>
    <name evidence="2" type="ORF">CIG75_13550</name>
</gene>
<name>A0A223D2K3_9BACL</name>
<dbReference type="KEGG" id="tab:CIG75_13550"/>
<sequence length="327" mass="37798">MQTMWLRSAGFDLSWLIVPIVGVLLLLPLDAASQEVIAAVALGSLLLSGVHIGTNWTLLFRDGTFFRYDRMRYVHMGWLIILGSVALSAWNLSLFMSVYVYWGLWHFARQHWGIAMLYKAKVGKGSKAEYQGDKVLVHLLLFLPLLIQFARPGAFGFYTIELYRFHLPEQAAFLLTILYGITLTVWLLYAGWRWLNGTLNRPAFWTMLSAVVAFFVIYFFTESFLLMYALISIPHSLQYIGLALHYHDGKNKRIKGWSKVKQTRFFIGYWGFTVLYTLLAVVLVKVNEQFHSPLIYGLLGLTIFHFWVELFSWRPRHNPELRASLGL</sequence>
<dbReference type="AlphaFoldDB" id="A0A223D2K3"/>
<protein>
    <submittedName>
        <fullName evidence="2">Uncharacterized protein</fullName>
    </submittedName>
</protein>
<feature type="transmembrane region" description="Helical" evidence="1">
    <location>
        <begin position="37"/>
        <end position="61"/>
    </location>
</feature>
<accession>A0A223D2K3</accession>
<keyword evidence="1" id="KW-0812">Transmembrane</keyword>
<feature type="transmembrane region" description="Helical" evidence="1">
    <location>
        <begin position="203"/>
        <end position="220"/>
    </location>
</feature>